<accession>A0A562E346</accession>
<gene>
    <name evidence="2" type="ORF">L613_001300000390</name>
</gene>
<dbReference type="Proteomes" id="UP000321583">
    <property type="component" value="Unassembled WGS sequence"/>
</dbReference>
<dbReference type="OrthoDB" id="9908800at2"/>
<dbReference type="AlphaFoldDB" id="A0A562E346"/>
<evidence type="ECO:0000256" key="1">
    <source>
        <dbReference type="SAM" id="SignalP"/>
    </source>
</evidence>
<keyword evidence="3" id="KW-1185">Reference proteome</keyword>
<evidence type="ECO:0000313" key="2">
    <source>
        <dbReference type="EMBL" id="TWH16207.1"/>
    </source>
</evidence>
<sequence length="242" mass="25889">MKRQAVLAGAVISLLPLLAFAQANPLKDLLVVRGTASVAYERAVGKRTEFNELSEHGAQSGVAVELVDDGGSGHGEKILAGYLEGLRKVLPKSDLRSAWPAGETPRYQARIGIKTEEGRPGEDSKLIMGAMGATCQEQEGMLKCEEVDHAPNAMGRAGGTWINPKVTTMIRLYRFNPDEPSAAPVVVSEDVYSVSYVESECSDPGSAAATVARMIGERATTGRPFNIDFPTSSRALNCNPRK</sequence>
<name>A0A562E346_9GAMM</name>
<evidence type="ECO:0000313" key="3">
    <source>
        <dbReference type="Proteomes" id="UP000321583"/>
    </source>
</evidence>
<reference evidence="2 3" key="1">
    <citation type="submission" date="2019-07" db="EMBL/GenBank/DDBJ databases">
        <title>Genome sequencing of lignin-degrading bacterial isolates.</title>
        <authorList>
            <person name="Gladden J."/>
        </authorList>
    </citation>
    <scope>NUCLEOTIDE SEQUENCE [LARGE SCALE GENOMIC DNA]</scope>
    <source>
        <strain evidence="2 3">J19</strain>
    </source>
</reference>
<feature type="signal peptide" evidence="1">
    <location>
        <begin position="1"/>
        <end position="21"/>
    </location>
</feature>
<feature type="chain" id="PRO_5022151841" evidence="1">
    <location>
        <begin position="22"/>
        <end position="242"/>
    </location>
</feature>
<keyword evidence="1" id="KW-0732">Signal</keyword>
<organism evidence="2 3">
    <name type="scientific">Pseudoxanthomonas taiwanensis J19</name>
    <dbReference type="NCBI Taxonomy" id="935569"/>
    <lineage>
        <taxon>Bacteria</taxon>
        <taxon>Pseudomonadati</taxon>
        <taxon>Pseudomonadota</taxon>
        <taxon>Gammaproteobacteria</taxon>
        <taxon>Lysobacterales</taxon>
        <taxon>Lysobacteraceae</taxon>
        <taxon>Pseudoxanthomonas</taxon>
    </lineage>
</organism>
<proteinExistence type="predicted"/>
<dbReference type="EMBL" id="VLJS01000035">
    <property type="protein sequence ID" value="TWH16207.1"/>
    <property type="molecule type" value="Genomic_DNA"/>
</dbReference>
<comment type="caution">
    <text evidence="2">The sequence shown here is derived from an EMBL/GenBank/DDBJ whole genome shotgun (WGS) entry which is preliminary data.</text>
</comment>
<protein>
    <submittedName>
        <fullName evidence="2">Uncharacterized protein</fullName>
    </submittedName>
</protein>